<keyword evidence="1" id="KW-0472">Membrane</keyword>
<name>A0A2W2BDQ5_9ACTN</name>
<proteinExistence type="predicted"/>
<feature type="non-terminal residue" evidence="2">
    <location>
        <position position="1"/>
    </location>
</feature>
<feature type="transmembrane region" description="Helical" evidence="1">
    <location>
        <begin position="6"/>
        <end position="26"/>
    </location>
</feature>
<reference evidence="2 3" key="1">
    <citation type="submission" date="2018-01" db="EMBL/GenBank/DDBJ databases">
        <title>Draft genome sequence of Salinispora sp. 13K206.</title>
        <authorList>
            <person name="Sahin N."/>
            <person name="Saygin H."/>
            <person name="Ay H."/>
        </authorList>
    </citation>
    <scope>NUCLEOTIDE SEQUENCE [LARGE SCALE GENOMIC DNA]</scope>
    <source>
        <strain evidence="2 3">13K206</strain>
    </source>
</reference>
<dbReference type="Proteomes" id="UP000248749">
    <property type="component" value="Unassembled WGS sequence"/>
</dbReference>
<evidence type="ECO:0000313" key="3">
    <source>
        <dbReference type="Proteomes" id="UP000248749"/>
    </source>
</evidence>
<organism evidence="2 3">
    <name type="scientific">Micromonospora deserti</name>
    <dbReference type="NCBI Taxonomy" id="2070366"/>
    <lineage>
        <taxon>Bacteria</taxon>
        <taxon>Bacillati</taxon>
        <taxon>Actinomycetota</taxon>
        <taxon>Actinomycetes</taxon>
        <taxon>Micromonosporales</taxon>
        <taxon>Micromonosporaceae</taxon>
        <taxon>Micromonospora</taxon>
    </lineage>
</organism>
<keyword evidence="3" id="KW-1185">Reference proteome</keyword>
<protein>
    <submittedName>
        <fullName evidence="2">DUF3159 domain-containing protein</fullName>
    </submittedName>
</protein>
<keyword evidence="1" id="KW-1133">Transmembrane helix</keyword>
<comment type="caution">
    <text evidence="2">The sequence shown here is derived from an EMBL/GenBank/DDBJ whole genome shotgun (WGS) entry which is preliminary data.</text>
</comment>
<evidence type="ECO:0000313" key="2">
    <source>
        <dbReference type="EMBL" id="PZF85235.1"/>
    </source>
</evidence>
<gene>
    <name evidence="2" type="ORF">C1I99_29770</name>
</gene>
<dbReference type="EMBL" id="POUB01000391">
    <property type="protein sequence ID" value="PZF85235.1"/>
    <property type="molecule type" value="Genomic_DNA"/>
</dbReference>
<sequence>VALTVARVALTWPLVAAALAVSWVAVRRSLPAGHPGLRHPVTPVAGRAPEE</sequence>
<keyword evidence="1" id="KW-0812">Transmembrane</keyword>
<accession>A0A2W2BDQ5</accession>
<evidence type="ECO:0000256" key="1">
    <source>
        <dbReference type="SAM" id="Phobius"/>
    </source>
</evidence>
<dbReference type="AlphaFoldDB" id="A0A2W2BDQ5"/>